<reference evidence="1 2" key="1">
    <citation type="journal article" date="2017" name="Int. J. Syst. Evol. Microbiol.">
        <title>Mycobacterium talmoniae sp. nov., a slowly growing mycobacterium isolated from human respiratory samples.</title>
        <authorList>
            <person name="Davidson R.M."/>
            <person name="DeGroote M.A."/>
            <person name="Marola J.L."/>
            <person name="Buss S."/>
            <person name="Jones V."/>
            <person name="McNeil M.R."/>
            <person name="Freifeld A.G."/>
            <person name="Elaine Epperson L."/>
            <person name="Hasan N.A."/>
            <person name="Jackson M."/>
            <person name="Iwen P.C."/>
            <person name="Salfinger M."/>
            <person name="Strong M."/>
        </authorList>
    </citation>
    <scope>NUCLEOTIDE SEQUENCE [LARGE SCALE GENOMIC DNA]</scope>
    <source>
        <strain evidence="1 2">ATCC BAA-2683</strain>
    </source>
</reference>
<accession>A0A2S8BSZ2</accession>
<proteinExistence type="predicted"/>
<dbReference type="EMBL" id="PPEA01000002">
    <property type="protein sequence ID" value="PQM49761.1"/>
    <property type="molecule type" value="Genomic_DNA"/>
</dbReference>
<protein>
    <submittedName>
        <fullName evidence="1">Uncharacterized protein</fullName>
    </submittedName>
</protein>
<evidence type="ECO:0000313" key="2">
    <source>
        <dbReference type="Proteomes" id="UP000238296"/>
    </source>
</evidence>
<sequence>MRRLAVLLALVAVAAVILRSRGKAEVWHTVADPGRLSPG</sequence>
<gene>
    <name evidence="1" type="ORF">C1Y40_00008</name>
</gene>
<comment type="caution">
    <text evidence="1">The sequence shown here is derived from an EMBL/GenBank/DDBJ whole genome shotgun (WGS) entry which is preliminary data.</text>
</comment>
<dbReference type="Proteomes" id="UP000238296">
    <property type="component" value="Unassembled WGS sequence"/>
</dbReference>
<name>A0A2S8BSZ2_9MYCO</name>
<evidence type="ECO:0000313" key="1">
    <source>
        <dbReference type="EMBL" id="PQM49761.1"/>
    </source>
</evidence>
<dbReference type="AlphaFoldDB" id="A0A2S8BSZ2"/>
<organism evidence="1 2">
    <name type="scientific">Mycobacterium talmoniae</name>
    <dbReference type="NCBI Taxonomy" id="1858794"/>
    <lineage>
        <taxon>Bacteria</taxon>
        <taxon>Bacillati</taxon>
        <taxon>Actinomycetota</taxon>
        <taxon>Actinomycetes</taxon>
        <taxon>Mycobacteriales</taxon>
        <taxon>Mycobacteriaceae</taxon>
        <taxon>Mycobacterium</taxon>
    </lineage>
</organism>